<feature type="region of interest" description="Disordered" evidence="1">
    <location>
        <begin position="256"/>
        <end position="321"/>
    </location>
</feature>
<organism evidence="2">
    <name type="scientific">Tanacetum cinerariifolium</name>
    <name type="common">Dalmatian daisy</name>
    <name type="synonym">Chrysanthemum cinerariifolium</name>
    <dbReference type="NCBI Taxonomy" id="118510"/>
    <lineage>
        <taxon>Eukaryota</taxon>
        <taxon>Viridiplantae</taxon>
        <taxon>Streptophyta</taxon>
        <taxon>Embryophyta</taxon>
        <taxon>Tracheophyta</taxon>
        <taxon>Spermatophyta</taxon>
        <taxon>Magnoliopsida</taxon>
        <taxon>eudicotyledons</taxon>
        <taxon>Gunneridae</taxon>
        <taxon>Pentapetalae</taxon>
        <taxon>asterids</taxon>
        <taxon>campanulids</taxon>
        <taxon>Asterales</taxon>
        <taxon>Asteraceae</taxon>
        <taxon>Asteroideae</taxon>
        <taxon>Anthemideae</taxon>
        <taxon>Anthemidinae</taxon>
        <taxon>Tanacetum</taxon>
    </lineage>
</organism>
<feature type="compositionally biased region" description="Polar residues" evidence="1">
    <location>
        <begin position="303"/>
        <end position="318"/>
    </location>
</feature>
<dbReference type="PANTHER" id="PTHR31973:SF190">
    <property type="entry name" value="MULE TRANSPOSASE DOMAIN-CONTAINING PROTEIN"/>
    <property type="match status" value="1"/>
</dbReference>
<accession>A0A6L2K687</accession>
<protein>
    <submittedName>
        <fullName evidence="2">Transposase, mutator type</fullName>
    </submittedName>
</protein>
<feature type="region of interest" description="Disordered" evidence="1">
    <location>
        <begin position="213"/>
        <end position="243"/>
    </location>
</feature>
<feature type="compositionally biased region" description="Polar residues" evidence="1">
    <location>
        <begin position="225"/>
        <end position="235"/>
    </location>
</feature>
<gene>
    <name evidence="2" type="ORF">Tci_016871</name>
</gene>
<dbReference type="EMBL" id="BKCJ010001908">
    <property type="protein sequence ID" value="GEU44893.1"/>
    <property type="molecule type" value="Genomic_DNA"/>
</dbReference>
<proteinExistence type="predicted"/>
<evidence type="ECO:0000256" key="1">
    <source>
        <dbReference type="SAM" id="MobiDB-lite"/>
    </source>
</evidence>
<sequence>MNTRVNYLSHKQHLSTHIFSDHKQEWMICHEVDWMTRRDTKGRTPKSLTLENPPWRVVYTNTYLDVNRNVRKEWEKVSSKSSSIGKVMKKLSKEQPASSVARPYVAESDVDPFDGLDEILGDYANTGNESTWKQMVVHVALKQGFRACGREILGLDGCFMPGPWPGQMLTTVGVDANNGIYPVAYAIVEAKSKASWQKGLIVAIASVFLSAEHRPPKKRKKSNDKIASQSASSGKLSRKGKSVSCGKCGNVGYNRKSCKGQGGGSSQAGARKVSGQAAGSRKVSGQAAGARNVYGQAAGARKASSQPNAAQSTTNQGPRQVPKVDVSLVDGVFYDAFDGDREEDVVMVEGVVVSSSSLEMLTKSCLGGMMIQVAQKKFKKAFENADSSSRVELIPFKIKYAIKVVLSFHEEFSVFSSLSRKENDGLLQKIKCS</sequence>
<dbReference type="PANTHER" id="PTHR31973">
    <property type="entry name" value="POLYPROTEIN, PUTATIVE-RELATED"/>
    <property type="match status" value="1"/>
</dbReference>
<reference evidence="2" key="1">
    <citation type="journal article" date="2019" name="Sci. Rep.">
        <title>Draft genome of Tanacetum cinerariifolium, the natural source of mosquito coil.</title>
        <authorList>
            <person name="Yamashiro T."/>
            <person name="Shiraishi A."/>
            <person name="Satake H."/>
            <person name="Nakayama K."/>
        </authorList>
    </citation>
    <scope>NUCLEOTIDE SEQUENCE</scope>
</reference>
<dbReference type="AlphaFoldDB" id="A0A6L2K687"/>
<evidence type="ECO:0000313" key="2">
    <source>
        <dbReference type="EMBL" id="GEU44893.1"/>
    </source>
</evidence>
<comment type="caution">
    <text evidence="2">The sequence shown here is derived from an EMBL/GenBank/DDBJ whole genome shotgun (WGS) entry which is preliminary data.</text>
</comment>
<name>A0A6L2K687_TANCI</name>